<dbReference type="EMBL" id="CAJOAX010001064">
    <property type="protein sequence ID" value="CAF3681741.1"/>
    <property type="molecule type" value="Genomic_DNA"/>
</dbReference>
<evidence type="ECO:0000313" key="3">
    <source>
        <dbReference type="EMBL" id="CAF0898013.1"/>
    </source>
</evidence>
<dbReference type="EMBL" id="CAJNOT010000259">
    <property type="protein sequence ID" value="CAF0916793.1"/>
    <property type="molecule type" value="Genomic_DNA"/>
</dbReference>
<dbReference type="Pfam" id="PF01569">
    <property type="entry name" value="PAP2"/>
    <property type="match status" value="1"/>
</dbReference>
<dbReference type="EMBL" id="CAJNOO010000305">
    <property type="protein sequence ID" value="CAF0898013.1"/>
    <property type="molecule type" value="Genomic_DNA"/>
</dbReference>
<keyword evidence="1" id="KW-0812">Transmembrane</keyword>
<accession>A0A818Z7T8</accession>
<evidence type="ECO:0000313" key="5">
    <source>
        <dbReference type="EMBL" id="CAF0942327.1"/>
    </source>
</evidence>
<feature type="transmembrane region" description="Helical" evidence="1">
    <location>
        <begin position="235"/>
        <end position="260"/>
    </location>
</feature>
<dbReference type="Proteomes" id="UP000663882">
    <property type="component" value="Unassembled WGS sequence"/>
</dbReference>
<protein>
    <recommendedName>
        <fullName evidence="2">Phosphatidic acid phosphatase type 2/haloperoxidase domain-containing protein</fullName>
    </recommendedName>
</protein>
<evidence type="ECO:0000313" key="6">
    <source>
        <dbReference type="EMBL" id="CAF1185468.1"/>
    </source>
</evidence>
<dbReference type="SUPFAM" id="SSF48317">
    <property type="entry name" value="Acid phosphatase/Vanadium-dependent haloperoxidase"/>
    <property type="match status" value="1"/>
</dbReference>
<dbReference type="EMBL" id="CAJNOL010000745">
    <property type="protein sequence ID" value="CAF1185468.1"/>
    <property type="molecule type" value="Genomic_DNA"/>
</dbReference>
<dbReference type="Proteomes" id="UP000663823">
    <property type="component" value="Unassembled WGS sequence"/>
</dbReference>
<feature type="transmembrane region" description="Helical" evidence="1">
    <location>
        <begin position="82"/>
        <end position="107"/>
    </location>
</feature>
<name>A0A818Z7T8_9BILA</name>
<dbReference type="Proteomes" id="UP000663870">
    <property type="component" value="Unassembled WGS sequence"/>
</dbReference>
<evidence type="ECO:0000259" key="2">
    <source>
        <dbReference type="Pfam" id="PF01569"/>
    </source>
</evidence>
<evidence type="ECO:0000313" key="7">
    <source>
        <dbReference type="EMBL" id="CAF3601793.1"/>
    </source>
</evidence>
<reference evidence="9" key="1">
    <citation type="submission" date="2021-02" db="EMBL/GenBank/DDBJ databases">
        <authorList>
            <person name="Nowell W R."/>
        </authorList>
    </citation>
    <scope>NUCLEOTIDE SEQUENCE</scope>
</reference>
<keyword evidence="11" id="KW-1185">Reference proteome</keyword>
<gene>
    <name evidence="7" type="ORF">FNK824_LOCUS3455</name>
    <name evidence="9" type="ORF">JBS370_LOCUS13125</name>
    <name evidence="6" type="ORF">JXQ802_LOCUS23583</name>
    <name evidence="8" type="ORF">OTI717_LOCUS11271</name>
    <name evidence="3" type="ORF">RFH988_LOCUS8832</name>
    <name evidence="5" type="ORF">SEV965_LOCUS7777</name>
    <name evidence="4" type="ORF">ZHD862_LOCUS8174</name>
</gene>
<keyword evidence="1" id="KW-0472">Membrane</keyword>
<evidence type="ECO:0000256" key="1">
    <source>
        <dbReference type="SAM" id="Phobius"/>
    </source>
</evidence>
<dbReference type="Proteomes" id="UP000663836">
    <property type="component" value="Unassembled WGS sequence"/>
</dbReference>
<evidence type="ECO:0000313" key="4">
    <source>
        <dbReference type="EMBL" id="CAF0916793.1"/>
    </source>
</evidence>
<dbReference type="Proteomes" id="UP000663889">
    <property type="component" value="Unassembled WGS sequence"/>
</dbReference>
<comment type="caution">
    <text evidence="9">The sequence shown here is derived from an EMBL/GenBank/DDBJ whole genome shotgun (WGS) entry which is preliminary data.</text>
</comment>
<feature type="transmembrane region" description="Helical" evidence="1">
    <location>
        <begin position="119"/>
        <end position="139"/>
    </location>
</feature>
<dbReference type="Gene3D" id="1.20.144.10">
    <property type="entry name" value="Phosphatidic acid phosphatase type 2/haloperoxidase"/>
    <property type="match status" value="1"/>
</dbReference>
<dbReference type="EMBL" id="CAJOBD010001106">
    <property type="protein sequence ID" value="CAF3761049.1"/>
    <property type="molecule type" value="Genomic_DNA"/>
</dbReference>
<dbReference type="Proteomes" id="UP000663864">
    <property type="component" value="Unassembled WGS sequence"/>
</dbReference>
<dbReference type="Proteomes" id="UP000663874">
    <property type="component" value="Unassembled WGS sequence"/>
</dbReference>
<evidence type="ECO:0000313" key="8">
    <source>
        <dbReference type="EMBL" id="CAF3681741.1"/>
    </source>
</evidence>
<dbReference type="OrthoDB" id="10032930at2759"/>
<evidence type="ECO:0000313" key="9">
    <source>
        <dbReference type="EMBL" id="CAF3761049.1"/>
    </source>
</evidence>
<keyword evidence="1" id="KW-1133">Transmembrane helix</keyword>
<dbReference type="EMBL" id="CAJOBE010000233">
    <property type="protein sequence ID" value="CAF3601793.1"/>
    <property type="molecule type" value="Genomic_DNA"/>
</dbReference>
<sequence length="306" mass="35279">MPSNSRNIPELYQYNIKRLIIFISFALILVGSWCLCGSQCCTFKYDHSLQISIWNRIDLLAFRFFNQWLLTHDNYTLIAKIFVTINSIIIGEIITNIVFILITTWVFSSKFVFQNHTRSFKISVLLAIIIYGMAGQMLLSKLSRDYLCPKRPSPSVVFRFSTVNLERQAISSSSSKSDSFTIDRLFEEAKNRDLVKEIAYDSWPGEHAATNTIWSLFMSTIINRSSRSLSRAKRFFMHTIIWFFAILFSVARLVSGAHWLSDCIAGGLSETLIVVAIGIYTPIFQFTTRIIYWLINRSNVNEKKLP</sequence>
<feature type="transmembrane region" description="Helical" evidence="1">
    <location>
        <begin position="272"/>
        <end position="295"/>
    </location>
</feature>
<feature type="domain" description="Phosphatidic acid phosphatase type 2/haloperoxidase" evidence="2">
    <location>
        <begin position="126"/>
        <end position="268"/>
    </location>
</feature>
<evidence type="ECO:0000313" key="11">
    <source>
        <dbReference type="Proteomes" id="UP000663870"/>
    </source>
</evidence>
<dbReference type="InterPro" id="IPR000326">
    <property type="entry name" value="PAP2/HPO"/>
</dbReference>
<evidence type="ECO:0000313" key="10">
    <source>
        <dbReference type="Proteomes" id="UP000663836"/>
    </source>
</evidence>
<organism evidence="9 10">
    <name type="scientific">Rotaria sordida</name>
    <dbReference type="NCBI Taxonomy" id="392033"/>
    <lineage>
        <taxon>Eukaryota</taxon>
        <taxon>Metazoa</taxon>
        <taxon>Spiralia</taxon>
        <taxon>Gnathifera</taxon>
        <taxon>Rotifera</taxon>
        <taxon>Eurotatoria</taxon>
        <taxon>Bdelloidea</taxon>
        <taxon>Philodinida</taxon>
        <taxon>Philodinidae</taxon>
        <taxon>Rotaria</taxon>
    </lineage>
</organism>
<dbReference type="EMBL" id="CAJNOU010000276">
    <property type="protein sequence ID" value="CAF0942327.1"/>
    <property type="molecule type" value="Genomic_DNA"/>
</dbReference>
<proteinExistence type="predicted"/>
<dbReference type="AlphaFoldDB" id="A0A818Z7T8"/>
<dbReference type="CDD" id="cd01610">
    <property type="entry name" value="PAP2_like"/>
    <property type="match status" value="1"/>
</dbReference>
<dbReference type="InterPro" id="IPR036938">
    <property type="entry name" value="PAP2/HPO_sf"/>
</dbReference>